<dbReference type="GO" id="GO:0005856">
    <property type="term" value="C:cytoskeleton"/>
    <property type="evidence" value="ECO:0007669"/>
    <property type="project" value="UniProtKB-SubCell"/>
</dbReference>
<evidence type="ECO:0000313" key="6">
    <source>
        <dbReference type="EMBL" id="TGZ68290.1"/>
    </source>
</evidence>
<comment type="subcellular location">
    <subcellularLocation>
        <location evidence="1">Cytoplasm</location>
        <location evidence="1">Cytoskeleton</location>
    </subcellularLocation>
</comment>
<keyword evidence="4" id="KW-0206">Cytoskeleton</keyword>
<dbReference type="SMART" id="SM00152">
    <property type="entry name" value="THY"/>
    <property type="match status" value="3"/>
</dbReference>
<evidence type="ECO:0000313" key="7">
    <source>
        <dbReference type="Proteomes" id="UP000308267"/>
    </source>
</evidence>
<name>A0A4S2LWP4_OPIFE</name>
<feature type="compositionally biased region" description="Basic and acidic residues" evidence="5">
    <location>
        <begin position="76"/>
        <end position="91"/>
    </location>
</feature>
<dbReference type="OrthoDB" id="2151618at2759"/>
<dbReference type="PANTHER" id="PTHR20940">
    <property type="entry name" value="TETRA THYMOSIN"/>
    <property type="match status" value="1"/>
</dbReference>
<dbReference type="GO" id="GO:0007015">
    <property type="term" value="P:actin filament organization"/>
    <property type="evidence" value="ECO:0007669"/>
    <property type="project" value="InterPro"/>
</dbReference>
<dbReference type="Gene3D" id="1.20.5.520">
    <property type="entry name" value="Single helix bin"/>
    <property type="match status" value="3"/>
</dbReference>
<comment type="caution">
    <text evidence="6">The sequence shown here is derived from an EMBL/GenBank/DDBJ whole genome shotgun (WGS) entry which is preliminary data.</text>
</comment>
<evidence type="ECO:0000256" key="2">
    <source>
        <dbReference type="ARBA" id="ARBA00009511"/>
    </source>
</evidence>
<proteinExistence type="inferred from homology"/>
<dbReference type="EMBL" id="SJOL01006372">
    <property type="protein sequence ID" value="TGZ68290.1"/>
    <property type="molecule type" value="Genomic_DNA"/>
</dbReference>
<keyword evidence="7" id="KW-1185">Reference proteome</keyword>
<evidence type="ECO:0000256" key="4">
    <source>
        <dbReference type="ARBA" id="ARBA00023212"/>
    </source>
</evidence>
<evidence type="ECO:0000256" key="3">
    <source>
        <dbReference type="ARBA" id="ARBA00022490"/>
    </source>
</evidence>
<evidence type="ECO:0008006" key="8">
    <source>
        <dbReference type="Google" id="ProtNLM"/>
    </source>
</evidence>
<evidence type="ECO:0000256" key="5">
    <source>
        <dbReference type="SAM" id="MobiDB-lite"/>
    </source>
</evidence>
<protein>
    <recommendedName>
        <fullName evidence="8">Thymosin beta</fullName>
    </recommendedName>
</protein>
<dbReference type="AlphaFoldDB" id="A0A4S2LWP4"/>
<dbReference type="Pfam" id="PF01290">
    <property type="entry name" value="Thymosin"/>
    <property type="match status" value="3"/>
</dbReference>
<dbReference type="GO" id="GO:0003785">
    <property type="term" value="F:actin monomer binding"/>
    <property type="evidence" value="ECO:0007669"/>
    <property type="project" value="InterPro"/>
</dbReference>
<evidence type="ECO:0000256" key="1">
    <source>
        <dbReference type="ARBA" id="ARBA00004245"/>
    </source>
</evidence>
<feature type="region of interest" description="Disordered" evidence="5">
    <location>
        <begin position="59"/>
        <end position="118"/>
    </location>
</feature>
<dbReference type="InterPro" id="IPR038386">
    <property type="entry name" value="Beta-thymosin_sf"/>
</dbReference>
<sequence length="118" mass="13429">MEASGDPKAVLQDISKFDKSELGHVVPEEKIVLPSAEEIQHEKTEKQLLEEITHRPKLRRASTLEKNSLPTPEVIAQEKKEKQLLDEIEHHPKLKPAQTVEKNPLPTQEDIEKEKTAS</sequence>
<keyword evidence="3" id="KW-0963">Cytoplasm</keyword>
<reference evidence="6 7" key="1">
    <citation type="journal article" date="2019" name="BMC Genomics">
        <title>New insights from Opisthorchis felineus genome: update on genomics of the epidemiologically important liver flukes.</title>
        <authorList>
            <person name="Ershov N.I."/>
            <person name="Mordvinov V.A."/>
            <person name="Prokhortchouk E.B."/>
            <person name="Pakharukova M.Y."/>
            <person name="Gunbin K.V."/>
            <person name="Ustyantsev K."/>
            <person name="Genaev M.A."/>
            <person name="Blinov A.G."/>
            <person name="Mazur A."/>
            <person name="Boulygina E."/>
            <person name="Tsygankova S."/>
            <person name="Khrameeva E."/>
            <person name="Chekanov N."/>
            <person name="Fan G."/>
            <person name="Xiao A."/>
            <person name="Zhang H."/>
            <person name="Xu X."/>
            <person name="Yang H."/>
            <person name="Solovyev V."/>
            <person name="Lee S.M."/>
            <person name="Liu X."/>
            <person name="Afonnikov D.A."/>
            <person name="Skryabin K.G."/>
        </authorList>
    </citation>
    <scope>NUCLEOTIDE SEQUENCE [LARGE SCALE GENOMIC DNA]</scope>
    <source>
        <strain evidence="6">AK-0245</strain>
        <tissue evidence="6">Whole organism</tissue>
    </source>
</reference>
<dbReference type="PANTHER" id="PTHR20940:SF1">
    <property type="entry name" value="CIBOULOT, ISOFORM A"/>
    <property type="match status" value="1"/>
</dbReference>
<dbReference type="Proteomes" id="UP000308267">
    <property type="component" value="Unassembled WGS sequence"/>
</dbReference>
<dbReference type="GO" id="GO:0005829">
    <property type="term" value="C:cytosol"/>
    <property type="evidence" value="ECO:0007669"/>
    <property type="project" value="TreeGrafter"/>
</dbReference>
<comment type="similarity">
    <text evidence="2">Belongs to the thymosin beta family.</text>
</comment>
<dbReference type="InterPro" id="IPR001152">
    <property type="entry name" value="Beta-thymosin"/>
</dbReference>
<organism evidence="6 7">
    <name type="scientific">Opisthorchis felineus</name>
    <dbReference type="NCBI Taxonomy" id="147828"/>
    <lineage>
        <taxon>Eukaryota</taxon>
        <taxon>Metazoa</taxon>
        <taxon>Spiralia</taxon>
        <taxon>Lophotrochozoa</taxon>
        <taxon>Platyhelminthes</taxon>
        <taxon>Trematoda</taxon>
        <taxon>Digenea</taxon>
        <taxon>Opisthorchiida</taxon>
        <taxon>Opisthorchiata</taxon>
        <taxon>Opisthorchiidae</taxon>
        <taxon>Opisthorchis</taxon>
    </lineage>
</organism>
<accession>A0A4S2LWP4</accession>
<gene>
    <name evidence="6" type="ORF">CRM22_004337</name>
</gene>